<dbReference type="Proteomes" id="UP000280188">
    <property type="component" value="Chromosome"/>
</dbReference>
<accession>A0A2Z6ILE1</accession>
<dbReference type="AlphaFoldDB" id="A0A2Z6ILE1"/>
<name>A0A2Z6ILE1_ACIFI</name>
<keyword evidence="2" id="KW-1185">Reference proteome</keyword>
<dbReference type="EMBL" id="AP018795">
    <property type="protein sequence ID" value="BBF66601.1"/>
    <property type="molecule type" value="Genomic_DNA"/>
</dbReference>
<gene>
    <name evidence="1" type="ORF">AFERRID_28190</name>
</gene>
<reference evidence="1 2" key="1">
    <citation type="journal article" date="2018" name="Microbiol. Resour. Announc.">
        <title>Complete Genome Sequence of Acidithiobacillus ferridurans JCM 18981.</title>
        <authorList>
            <person name="Miyauchi T."/>
            <person name="Kouzuma A."/>
            <person name="Abe T."/>
            <person name="Watanabe K."/>
        </authorList>
    </citation>
    <scope>NUCLEOTIDE SEQUENCE [LARGE SCALE GENOMIC DNA]</scope>
    <source>
        <strain evidence="2">ATCC 33020 / DSM 29468 / JCM 18981 / 11Fe</strain>
    </source>
</reference>
<protein>
    <submittedName>
        <fullName evidence="1">Uncharacterized protein</fullName>
    </submittedName>
</protein>
<dbReference type="RefSeq" id="WP_192796451.1">
    <property type="nucleotide sequence ID" value="NZ_AP018795.1"/>
</dbReference>
<sequence length="80" mass="9328">MMPNNTLGILRFLFEPERLPADVVERIADGRNRVWFRILSLWEIAIKQALRRDAFDFARENVNGLKTHVEQKTFAAGTKK</sequence>
<dbReference type="KEGG" id="afj:AFERRID_28190"/>
<evidence type="ECO:0000313" key="2">
    <source>
        <dbReference type="Proteomes" id="UP000280188"/>
    </source>
</evidence>
<organism evidence="1 2">
    <name type="scientific">Acidithiobacillus ferridurans</name>
    <dbReference type="NCBI Taxonomy" id="1232575"/>
    <lineage>
        <taxon>Bacteria</taxon>
        <taxon>Pseudomonadati</taxon>
        <taxon>Pseudomonadota</taxon>
        <taxon>Acidithiobacillia</taxon>
        <taxon>Acidithiobacillales</taxon>
        <taxon>Acidithiobacillaceae</taxon>
        <taxon>Acidithiobacillus</taxon>
    </lineage>
</organism>
<evidence type="ECO:0000313" key="1">
    <source>
        <dbReference type="EMBL" id="BBF66601.1"/>
    </source>
</evidence>
<proteinExistence type="predicted"/>